<comment type="caution">
    <text evidence="1">The sequence shown here is derived from an EMBL/GenBank/DDBJ whole genome shotgun (WGS) entry which is preliminary data.</text>
</comment>
<dbReference type="AlphaFoldDB" id="A0A645EJ01"/>
<gene>
    <name evidence="1" type="ORF">SDC9_148458</name>
</gene>
<organism evidence="1">
    <name type="scientific">bioreactor metagenome</name>
    <dbReference type="NCBI Taxonomy" id="1076179"/>
    <lineage>
        <taxon>unclassified sequences</taxon>
        <taxon>metagenomes</taxon>
        <taxon>ecological metagenomes</taxon>
    </lineage>
</organism>
<accession>A0A645EJ01</accession>
<dbReference type="EMBL" id="VSSQ01047269">
    <property type="protein sequence ID" value="MPN01252.1"/>
    <property type="molecule type" value="Genomic_DNA"/>
</dbReference>
<name>A0A645EJ01_9ZZZZ</name>
<reference evidence="1" key="1">
    <citation type="submission" date="2019-08" db="EMBL/GenBank/DDBJ databases">
        <authorList>
            <person name="Kucharzyk K."/>
            <person name="Murdoch R.W."/>
            <person name="Higgins S."/>
            <person name="Loffler F."/>
        </authorList>
    </citation>
    <scope>NUCLEOTIDE SEQUENCE</scope>
</reference>
<sequence>MFSFLIYFANFYKMKYKINKKSGGNEIKTLKSEINMKHEEILLYGNDSRGME</sequence>
<protein>
    <submittedName>
        <fullName evidence="1">Uncharacterized protein</fullName>
    </submittedName>
</protein>
<proteinExistence type="predicted"/>
<evidence type="ECO:0000313" key="1">
    <source>
        <dbReference type="EMBL" id="MPN01252.1"/>
    </source>
</evidence>